<organism evidence="6 7">
    <name type="scientific">Stenotrophomonas phage vB_SmaS_DLP_5</name>
    <dbReference type="NCBI Taxonomy" id="2044561"/>
    <lineage>
        <taxon>Viruses</taxon>
        <taxon>Duplodnaviria</taxon>
        <taxon>Heunggongvirae</taxon>
        <taxon>Uroviricota</taxon>
        <taxon>Caudoviricetes</taxon>
        <taxon>Delepquintavirus</taxon>
        <taxon>Delepquintavirus DLP5</taxon>
    </lineage>
</organism>
<dbReference type="SMART" id="SM00382">
    <property type="entry name" value="AAA"/>
    <property type="match status" value="1"/>
</dbReference>
<dbReference type="InterPro" id="IPR027417">
    <property type="entry name" value="P-loop_NTPase"/>
</dbReference>
<dbReference type="InterPro" id="IPR003959">
    <property type="entry name" value="ATPase_AAA_core"/>
</dbReference>
<dbReference type="Gene3D" id="3.40.50.300">
    <property type="entry name" value="P-loop containing nucleotide triphosphate hydrolases"/>
    <property type="match status" value="1"/>
</dbReference>
<protein>
    <recommendedName>
        <fullName evidence="4">Uncharacterized AAA domain-containing protein ycf46</fullName>
    </recommendedName>
</protein>
<keyword evidence="2" id="KW-0067">ATP-binding</keyword>
<evidence type="ECO:0000256" key="1">
    <source>
        <dbReference type="ARBA" id="ARBA00022741"/>
    </source>
</evidence>
<keyword evidence="1" id="KW-0547">Nucleotide-binding</keyword>
<dbReference type="GO" id="GO:0005524">
    <property type="term" value="F:ATP binding"/>
    <property type="evidence" value="ECO:0007669"/>
    <property type="project" value="UniProtKB-KW"/>
</dbReference>
<dbReference type="InterPro" id="IPR052381">
    <property type="entry name" value="AAA_domain_protein"/>
</dbReference>
<sequence>MLEYALKANLPLVGVSTDDILNYKAVLAAFSGRNVVEPPANMKMMGKGDAIYVTDNSEYIDPKWYEYLAHAGRCMVIVNPKVTSPLLFDGGLLPTPTPMVAKLLSDMLGKGVDEELFLPPLKGLSLRAVGEIVALTKARVGTVTAPEIRRTRGMTSPAIQGFTPIDTSYDFYDLPKGLAEWLSLNSKYFTSPTHPKLVPRGLLLEGPPGTGKTMAAKAISNEFACPLYRLDIATVLDRYIGQSEARVAKILAMCERESPCVLLIDEVEKLFGDEDSSGVTSRILSQLLWWLSEHQSMVFTVMTTNDASKLPPELHRSGRIDKTLHLPKMKAQEAKVFSLKVLGSLMKNVDLKMQNHMFKALTAKEYSAAEVTDLVYQEVKRQKWL</sequence>
<dbReference type="GO" id="GO:0016887">
    <property type="term" value="F:ATP hydrolysis activity"/>
    <property type="evidence" value="ECO:0007669"/>
    <property type="project" value="InterPro"/>
</dbReference>
<accession>A0A2D2W2C3</accession>
<evidence type="ECO:0000256" key="4">
    <source>
        <dbReference type="ARBA" id="ARBA00040480"/>
    </source>
</evidence>
<feature type="domain" description="AAA+ ATPase" evidence="5">
    <location>
        <begin position="198"/>
        <end position="330"/>
    </location>
</feature>
<dbReference type="OrthoDB" id="17083at10239"/>
<keyword evidence="7" id="KW-1185">Reference proteome</keyword>
<evidence type="ECO:0000256" key="2">
    <source>
        <dbReference type="ARBA" id="ARBA00022840"/>
    </source>
</evidence>
<dbReference type="PANTHER" id="PTHR42960:SF1">
    <property type="entry name" value="YCF46 PROTEIN"/>
    <property type="match status" value="1"/>
</dbReference>
<dbReference type="InterPro" id="IPR003593">
    <property type="entry name" value="AAA+_ATPase"/>
</dbReference>
<name>A0A2D2W2C3_9CAUD</name>
<dbReference type="Pfam" id="PF00004">
    <property type="entry name" value="AAA"/>
    <property type="match status" value="1"/>
</dbReference>
<reference evidence="7" key="1">
    <citation type="submission" date="2017-10" db="EMBL/GenBank/DDBJ databases">
        <authorList>
            <person name="Peters D.L."/>
        </authorList>
    </citation>
    <scope>NUCLEOTIDE SEQUENCE [LARGE SCALE GENOMIC DNA]</scope>
</reference>
<evidence type="ECO:0000256" key="3">
    <source>
        <dbReference type="ARBA" id="ARBA00038088"/>
    </source>
</evidence>
<reference evidence="6 7" key="2">
    <citation type="submission" date="2017-11" db="EMBL/GenBank/DDBJ databases">
        <title>Lysogenic conversion of Stenotrophomonas maltophilia by temperate phage DLP4.</title>
        <authorList>
            <person name="Dennis J."/>
            <person name="Stothard P."/>
        </authorList>
    </citation>
    <scope>NUCLEOTIDE SEQUENCE [LARGE SCALE GENOMIC DNA]</scope>
</reference>
<evidence type="ECO:0000313" key="7">
    <source>
        <dbReference type="Proteomes" id="UP000241675"/>
    </source>
</evidence>
<dbReference type="SUPFAM" id="SSF52540">
    <property type="entry name" value="P-loop containing nucleoside triphosphate hydrolases"/>
    <property type="match status" value="1"/>
</dbReference>
<gene>
    <name evidence="6" type="ORF">DLP05_042</name>
</gene>
<comment type="similarity">
    <text evidence="3">Belongs to the AAA ATPase family. Highly divergent.</text>
</comment>
<evidence type="ECO:0000313" key="6">
    <source>
        <dbReference type="EMBL" id="ATS92287.1"/>
    </source>
</evidence>
<evidence type="ECO:0000259" key="5">
    <source>
        <dbReference type="SMART" id="SM00382"/>
    </source>
</evidence>
<dbReference type="PANTHER" id="PTHR42960">
    <property type="entry name" value="YCF46 PROTEIN"/>
    <property type="match status" value="1"/>
</dbReference>
<dbReference type="Proteomes" id="UP000241675">
    <property type="component" value="Segment"/>
</dbReference>
<proteinExistence type="inferred from homology"/>
<dbReference type="EMBL" id="MG189906">
    <property type="protein sequence ID" value="ATS92287.1"/>
    <property type="molecule type" value="Genomic_DNA"/>
</dbReference>